<dbReference type="Pfam" id="PF00528">
    <property type="entry name" value="BPD_transp_1"/>
    <property type="match status" value="1"/>
</dbReference>
<dbReference type="CDD" id="cd06261">
    <property type="entry name" value="TM_PBP2"/>
    <property type="match status" value="1"/>
</dbReference>
<keyword evidence="2 7" id="KW-0813">Transport</keyword>
<feature type="transmembrane region" description="Helical" evidence="7">
    <location>
        <begin position="92"/>
        <end position="113"/>
    </location>
</feature>
<dbReference type="InterPro" id="IPR051393">
    <property type="entry name" value="ABC_transporter_permease"/>
</dbReference>
<keyword evidence="10" id="KW-1185">Reference proteome</keyword>
<dbReference type="GO" id="GO:0005886">
    <property type="term" value="C:plasma membrane"/>
    <property type="evidence" value="ECO:0007669"/>
    <property type="project" value="UniProtKB-SubCell"/>
</dbReference>
<dbReference type="PROSITE" id="PS50928">
    <property type="entry name" value="ABC_TM1"/>
    <property type="match status" value="1"/>
</dbReference>
<comment type="subcellular location">
    <subcellularLocation>
        <location evidence="1 7">Cell membrane</location>
        <topology evidence="1 7">Multi-pass membrane protein</topology>
    </subcellularLocation>
</comment>
<feature type="domain" description="ABC transmembrane type-1" evidence="8">
    <location>
        <begin position="88"/>
        <end position="301"/>
    </location>
</feature>
<protein>
    <submittedName>
        <fullName evidence="9">Multiple sugar transport system permease protein</fullName>
    </submittedName>
</protein>
<keyword evidence="9" id="KW-0762">Sugar transport</keyword>
<keyword evidence="5 7" id="KW-1133">Transmembrane helix</keyword>
<evidence type="ECO:0000256" key="2">
    <source>
        <dbReference type="ARBA" id="ARBA00022448"/>
    </source>
</evidence>
<dbReference type="InterPro" id="IPR035906">
    <property type="entry name" value="MetI-like_sf"/>
</dbReference>
<evidence type="ECO:0000256" key="3">
    <source>
        <dbReference type="ARBA" id="ARBA00022475"/>
    </source>
</evidence>
<comment type="similarity">
    <text evidence="7">Belongs to the binding-protein-dependent transport system permease family.</text>
</comment>
<evidence type="ECO:0000256" key="5">
    <source>
        <dbReference type="ARBA" id="ARBA00022989"/>
    </source>
</evidence>
<accession>A0A1I5GKQ3</accession>
<proteinExistence type="inferred from homology"/>
<dbReference type="InterPro" id="IPR000515">
    <property type="entry name" value="MetI-like"/>
</dbReference>
<dbReference type="AlphaFoldDB" id="A0A1I5GKQ3"/>
<evidence type="ECO:0000256" key="6">
    <source>
        <dbReference type="ARBA" id="ARBA00023136"/>
    </source>
</evidence>
<dbReference type="RefSeq" id="WP_242960980.1">
    <property type="nucleotide sequence ID" value="NZ_BAABFM010000028.1"/>
</dbReference>
<evidence type="ECO:0000256" key="7">
    <source>
        <dbReference type="RuleBase" id="RU363032"/>
    </source>
</evidence>
<dbReference type="GO" id="GO:0055085">
    <property type="term" value="P:transmembrane transport"/>
    <property type="evidence" value="ECO:0007669"/>
    <property type="project" value="InterPro"/>
</dbReference>
<dbReference type="Gene3D" id="1.10.3720.10">
    <property type="entry name" value="MetI-like"/>
    <property type="match status" value="1"/>
</dbReference>
<dbReference type="SUPFAM" id="SSF161098">
    <property type="entry name" value="MetI-like"/>
    <property type="match status" value="1"/>
</dbReference>
<feature type="transmembrane region" description="Helical" evidence="7">
    <location>
        <begin position="125"/>
        <end position="145"/>
    </location>
</feature>
<organism evidence="9 10">
    <name type="scientific">Anaerocolumna aminovalerica</name>
    <dbReference type="NCBI Taxonomy" id="1527"/>
    <lineage>
        <taxon>Bacteria</taxon>
        <taxon>Bacillati</taxon>
        <taxon>Bacillota</taxon>
        <taxon>Clostridia</taxon>
        <taxon>Lachnospirales</taxon>
        <taxon>Lachnospiraceae</taxon>
        <taxon>Anaerocolumna</taxon>
    </lineage>
</organism>
<feature type="transmembrane region" description="Helical" evidence="7">
    <location>
        <begin position="280"/>
        <end position="300"/>
    </location>
</feature>
<dbReference type="PANTHER" id="PTHR30193">
    <property type="entry name" value="ABC TRANSPORTER PERMEASE PROTEIN"/>
    <property type="match status" value="1"/>
</dbReference>
<evidence type="ECO:0000313" key="9">
    <source>
        <dbReference type="EMBL" id="SFO36436.1"/>
    </source>
</evidence>
<keyword evidence="4 7" id="KW-0812">Transmembrane</keyword>
<evidence type="ECO:0000256" key="4">
    <source>
        <dbReference type="ARBA" id="ARBA00022692"/>
    </source>
</evidence>
<evidence type="ECO:0000256" key="1">
    <source>
        <dbReference type="ARBA" id="ARBA00004651"/>
    </source>
</evidence>
<dbReference type="EMBL" id="FOWD01000020">
    <property type="protein sequence ID" value="SFO36436.1"/>
    <property type="molecule type" value="Genomic_DNA"/>
</dbReference>
<name>A0A1I5GKQ3_9FIRM</name>
<gene>
    <name evidence="9" type="ORF">SAMN04489757_12035</name>
</gene>
<dbReference type="PANTHER" id="PTHR30193:SF37">
    <property type="entry name" value="INNER MEMBRANE ABC TRANSPORTER PERMEASE PROTEIN YCJO"/>
    <property type="match status" value="1"/>
</dbReference>
<dbReference type="Proteomes" id="UP000198806">
    <property type="component" value="Unassembled WGS sequence"/>
</dbReference>
<reference evidence="9 10" key="1">
    <citation type="submission" date="2016-10" db="EMBL/GenBank/DDBJ databases">
        <authorList>
            <person name="de Groot N.N."/>
        </authorList>
    </citation>
    <scope>NUCLEOTIDE SEQUENCE [LARGE SCALE GENOMIC DNA]</scope>
    <source>
        <strain evidence="9 10">DSM 1283</strain>
    </source>
</reference>
<sequence length="310" mass="34529">MKEKTNGIKIITARKKLTKRELREERAGYLFVIPNFIGILIFVALPILLSLLLGFTKWNPMQGLQGIEFVGMDNFTDMFSDERLKAALINNLVYTGLYVPISICIAMVMAALLNRFVFFKIPLRLMCFMPYISAMVSVAYIWLILLNPEGGPINSILSALGMSNLPGWFTSSASALGGIIIMSIWHDVGYYMIIFLSTMQGISSEIYESAKVDGAGGIQSFFKITVPMMGPNIFFVSILATMNSFKVFDQINVLTEGGPGYSTNVLVYCIYHYAFKEHNIGYASAVAVLLFAIIFVISMFQVKLKDKVTV</sequence>
<evidence type="ECO:0000259" key="8">
    <source>
        <dbReference type="PROSITE" id="PS50928"/>
    </source>
</evidence>
<evidence type="ECO:0000313" key="10">
    <source>
        <dbReference type="Proteomes" id="UP000198806"/>
    </source>
</evidence>
<dbReference type="STRING" id="1527.SAMN04489757_12035"/>
<feature type="transmembrane region" description="Helical" evidence="7">
    <location>
        <begin position="29"/>
        <end position="55"/>
    </location>
</feature>
<keyword evidence="6 7" id="KW-0472">Membrane</keyword>
<feature type="transmembrane region" description="Helical" evidence="7">
    <location>
        <begin position="165"/>
        <end position="185"/>
    </location>
</feature>
<keyword evidence="3" id="KW-1003">Cell membrane</keyword>